<dbReference type="AlphaFoldDB" id="A0ABD0KF58"/>
<feature type="region of interest" description="Disordered" evidence="1">
    <location>
        <begin position="61"/>
        <end position="88"/>
    </location>
</feature>
<keyword evidence="3" id="KW-1185">Reference proteome</keyword>
<feature type="non-terminal residue" evidence="2">
    <location>
        <position position="132"/>
    </location>
</feature>
<protein>
    <submittedName>
        <fullName evidence="2">Uncharacterized protein</fullName>
    </submittedName>
</protein>
<feature type="compositionally biased region" description="Polar residues" evidence="1">
    <location>
        <begin position="117"/>
        <end position="126"/>
    </location>
</feature>
<accession>A0ABD0KF58</accession>
<dbReference type="Proteomes" id="UP001519460">
    <property type="component" value="Unassembled WGS sequence"/>
</dbReference>
<gene>
    <name evidence="2" type="ORF">BaRGS_00022975</name>
</gene>
<sequence length="132" mass="14329">MRILWPIIYISRRGGLADAPAVTTGEQLMSTVYCRHTSQSVVSNVHVPGFKKASGVGGGGLVGRKKVNSLPEKGRRDGAETSTQQRPRYVQCREAMEIAKQGSEKQVLRASLRSHGFSASSIAQTTAEDDER</sequence>
<feature type="region of interest" description="Disordered" evidence="1">
    <location>
        <begin position="112"/>
        <end position="132"/>
    </location>
</feature>
<proteinExistence type="predicted"/>
<evidence type="ECO:0000313" key="3">
    <source>
        <dbReference type="Proteomes" id="UP001519460"/>
    </source>
</evidence>
<evidence type="ECO:0000256" key="1">
    <source>
        <dbReference type="SAM" id="MobiDB-lite"/>
    </source>
</evidence>
<dbReference type="EMBL" id="JACVVK020000189">
    <property type="protein sequence ID" value="KAK7485794.1"/>
    <property type="molecule type" value="Genomic_DNA"/>
</dbReference>
<name>A0ABD0KF58_9CAEN</name>
<reference evidence="2 3" key="1">
    <citation type="journal article" date="2023" name="Sci. Data">
        <title>Genome assembly of the Korean intertidal mud-creeper Batillaria attramentaria.</title>
        <authorList>
            <person name="Patra A.K."/>
            <person name="Ho P.T."/>
            <person name="Jun S."/>
            <person name="Lee S.J."/>
            <person name="Kim Y."/>
            <person name="Won Y.J."/>
        </authorList>
    </citation>
    <scope>NUCLEOTIDE SEQUENCE [LARGE SCALE GENOMIC DNA]</scope>
    <source>
        <strain evidence="2">Wonlab-2016</strain>
    </source>
</reference>
<comment type="caution">
    <text evidence="2">The sequence shown here is derived from an EMBL/GenBank/DDBJ whole genome shotgun (WGS) entry which is preliminary data.</text>
</comment>
<organism evidence="2 3">
    <name type="scientific">Batillaria attramentaria</name>
    <dbReference type="NCBI Taxonomy" id="370345"/>
    <lineage>
        <taxon>Eukaryota</taxon>
        <taxon>Metazoa</taxon>
        <taxon>Spiralia</taxon>
        <taxon>Lophotrochozoa</taxon>
        <taxon>Mollusca</taxon>
        <taxon>Gastropoda</taxon>
        <taxon>Caenogastropoda</taxon>
        <taxon>Sorbeoconcha</taxon>
        <taxon>Cerithioidea</taxon>
        <taxon>Batillariidae</taxon>
        <taxon>Batillaria</taxon>
    </lineage>
</organism>
<evidence type="ECO:0000313" key="2">
    <source>
        <dbReference type="EMBL" id="KAK7485794.1"/>
    </source>
</evidence>